<gene>
    <name evidence="1" type="ORF">H9761_00765</name>
</gene>
<accession>A0A9D2NCN7</accession>
<dbReference type="AlphaFoldDB" id="A0A9D2NCN7"/>
<evidence type="ECO:0000313" key="2">
    <source>
        <dbReference type="Proteomes" id="UP000823891"/>
    </source>
</evidence>
<comment type="caution">
    <text evidence="1">The sequence shown here is derived from an EMBL/GenBank/DDBJ whole genome shotgun (WGS) entry which is preliminary data.</text>
</comment>
<reference evidence="1" key="2">
    <citation type="submission" date="2021-04" db="EMBL/GenBank/DDBJ databases">
        <authorList>
            <person name="Gilroy R."/>
        </authorList>
    </citation>
    <scope>NUCLEOTIDE SEQUENCE</scope>
    <source>
        <strain evidence="1">USAMLcec2-132</strain>
    </source>
</reference>
<dbReference type="EMBL" id="DWWS01000006">
    <property type="protein sequence ID" value="HJC22220.1"/>
    <property type="molecule type" value="Genomic_DNA"/>
</dbReference>
<reference evidence="1" key="1">
    <citation type="journal article" date="2021" name="PeerJ">
        <title>Extensive microbial diversity within the chicken gut microbiome revealed by metagenomics and culture.</title>
        <authorList>
            <person name="Gilroy R."/>
            <person name="Ravi A."/>
            <person name="Getino M."/>
            <person name="Pursley I."/>
            <person name="Horton D.L."/>
            <person name="Alikhan N.F."/>
            <person name="Baker D."/>
            <person name="Gharbi K."/>
            <person name="Hall N."/>
            <person name="Watson M."/>
            <person name="Adriaenssens E.M."/>
            <person name="Foster-Nyarko E."/>
            <person name="Jarju S."/>
            <person name="Secka A."/>
            <person name="Antonio M."/>
            <person name="Oren A."/>
            <person name="Chaudhuri R.R."/>
            <person name="La Ragione R."/>
            <person name="Hildebrand F."/>
            <person name="Pallen M.J."/>
        </authorList>
    </citation>
    <scope>NUCLEOTIDE SEQUENCE</scope>
    <source>
        <strain evidence="1">USAMLcec2-132</strain>
    </source>
</reference>
<organism evidence="1 2">
    <name type="scientific">Candidatus Eisenbergiella merdavium</name>
    <dbReference type="NCBI Taxonomy" id="2838551"/>
    <lineage>
        <taxon>Bacteria</taxon>
        <taxon>Bacillati</taxon>
        <taxon>Bacillota</taxon>
        <taxon>Clostridia</taxon>
        <taxon>Lachnospirales</taxon>
        <taxon>Lachnospiraceae</taxon>
        <taxon>Eisenbergiella</taxon>
    </lineage>
</organism>
<protein>
    <recommendedName>
        <fullName evidence="3">Abi-like protein</fullName>
    </recommendedName>
</protein>
<proteinExistence type="predicted"/>
<evidence type="ECO:0000313" key="1">
    <source>
        <dbReference type="EMBL" id="HJC22220.1"/>
    </source>
</evidence>
<name>A0A9D2NCN7_9FIRM</name>
<sequence length="120" mass="13783">MMPQRLIYATKDLRNAIAHNDVIFDTRFRTGKIDKQVGHAISNVTGINNLTFDTITDYLILIIYQLKLLCVSKTDMRKMISGFEDIVDKLRLNIPTNIFSQIIHTDNQSKITILKAFVAR</sequence>
<evidence type="ECO:0008006" key="3">
    <source>
        <dbReference type="Google" id="ProtNLM"/>
    </source>
</evidence>
<dbReference type="Proteomes" id="UP000823891">
    <property type="component" value="Unassembled WGS sequence"/>
</dbReference>